<evidence type="ECO:0000313" key="3">
    <source>
        <dbReference type="Proteomes" id="UP000031737"/>
    </source>
</evidence>
<accession>A0A061J2C3</accession>
<feature type="compositionally biased region" description="Polar residues" evidence="1">
    <location>
        <begin position="24"/>
        <end position="39"/>
    </location>
</feature>
<organism evidence="2 3">
    <name type="scientific">Trypanosoma rangeli SC58</name>
    <dbReference type="NCBI Taxonomy" id="429131"/>
    <lineage>
        <taxon>Eukaryota</taxon>
        <taxon>Discoba</taxon>
        <taxon>Euglenozoa</taxon>
        <taxon>Kinetoplastea</taxon>
        <taxon>Metakinetoplastina</taxon>
        <taxon>Trypanosomatida</taxon>
        <taxon>Trypanosomatidae</taxon>
        <taxon>Trypanosoma</taxon>
        <taxon>Herpetosoma</taxon>
    </lineage>
</organism>
<reference evidence="2 3" key="1">
    <citation type="submission" date="2013-07" db="EMBL/GenBank/DDBJ databases">
        <authorList>
            <person name="Stoco P.H."/>
            <person name="Wagner G."/>
            <person name="Gerber A."/>
            <person name="Zaha A."/>
            <person name="Thompson C."/>
            <person name="Bartholomeu D.C."/>
            <person name="Luckemeyer D.D."/>
            <person name="Bahia D."/>
            <person name="Loreto E."/>
            <person name="Prestes E.B."/>
            <person name="Lima F.M."/>
            <person name="Rodrigues-Luiz G."/>
            <person name="Vallejo G.A."/>
            <person name="Filho J.F."/>
            <person name="Monteiro K.M."/>
            <person name="Tyler K.M."/>
            <person name="de Almeida L.G."/>
            <person name="Ortiz M.F."/>
            <person name="Siervo M.A."/>
            <person name="de Moraes M.H."/>
            <person name="Cunha O.L."/>
            <person name="Mendonca-Neto R."/>
            <person name="Silva R."/>
            <person name="Teixeira S.M."/>
            <person name="Murta S.M."/>
            <person name="Sincero T.C."/>
            <person name="Mendes T.A."/>
            <person name="Urmenyi T.P."/>
            <person name="Silva V.G."/>
            <person name="da Rocha W.D."/>
            <person name="Andersson B."/>
            <person name="Romanha A.J."/>
            <person name="Steindel M."/>
            <person name="de Vasconcelos A.T."/>
            <person name="Grisard E.C."/>
        </authorList>
    </citation>
    <scope>NUCLEOTIDE SEQUENCE [LARGE SCALE GENOMIC DNA]</scope>
    <source>
        <strain evidence="2 3">SC58</strain>
    </source>
</reference>
<feature type="compositionally biased region" description="Low complexity" evidence="1">
    <location>
        <begin position="194"/>
        <end position="208"/>
    </location>
</feature>
<protein>
    <submittedName>
        <fullName evidence="2">Uncharacterized protein</fullName>
    </submittedName>
</protein>
<keyword evidence="3" id="KW-1185">Reference proteome</keyword>
<feature type="region of interest" description="Disordered" evidence="1">
    <location>
        <begin position="1"/>
        <end position="210"/>
    </location>
</feature>
<proteinExistence type="predicted"/>
<feature type="region of interest" description="Disordered" evidence="1">
    <location>
        <begin position="376"/>
        <end position="451"/>
    </location>
</feature>
<feature type="compositionally biased region" description="Basic and acidic residues" evidence="1">
    <location>
        <begin position="730"/>
        <end position="739"/>
    </location>
</feature>
<feature type="region of interest" description="Disordered" evidence="1">
    <location>
        <begin position="482"/>
        <end position="502"/>
    </location>
</feature>
<dbReference type="Proteomes" id="UP000031737">
    <property type="component" value="Unassembled WGS sequence"/>
</dbReference>
<dbReference type="EMBL" id="AUPL01003238">
    <property type="protein sequence ID" value="ESL09049.1"/>
    <property type="molecule type" value="Genomic_DNA"/>
</dbReference>
<dbReference type="AlphaFoldDB" id="A0A061J2C3"/>
<comment type="caution">
    <text evidence="2">The sequence shown here is derived from an EMBL/GenBank/DDBJ whole genome shotgun (WGS) entry which is preliminary data.</text>
</comment>
<feature type="compositionally biased region" description="Polar residues" evidence="1">
    <location>
        <begin position="385"/>
        <end position="396"/>
    </location>
</feature>
<evidence type="ECO:0000256" key="1">
    <source>
        <dbReference type="SAM" id="MobiDB-lite"/>
    </source>
</evidence>
<sequence length="943" mass="99547">MRHGDGKPPVAPRSTSCEKPKSILKNTNSGSASTKTPSPSKRRVSFEEDESFTEPRLRFGTPTHAPRSHHEETAGEEPVVARCEAASSSLAGVQIGRAADREPSEPTIMGDRPAASSPDSPHSSPVITPYPHPPPASNNCDDGETVGGTVALDDKPPTPVLSCAPAAGAAVPRSIEELSPLPDVSVSDITPSPSSLVSRQGRSGSSRSPMNNCAVAAAAEQCKPPDVRGTLFPERDAGAVCAAPNISKQLPSDTANSLSHASGELGAVFFGRTSPEPGGRGVLVQPSSRHPTWYGGSAEAVVRPSLSRGPTEANASFHSSSLPFEGGVNPADLVFDDSPTSSVLEAKESENGFPVVSSLSRSRRVLDFPVQLYPSLIGPDEPPHSTASLGPSPSNATDDDRESTLQRRSGRKGRRAAGDGNLTPMPLQPVLRVKNAGNPGEPLSARQSPAQALDVACPNTRDAVEELTNGVVRSTGEVLALKENQNPSLRRDHNSTADGASPSSLLSYAPAYSHLPPRQARPVVVEYINKLSASWQETLRGDVHGRRRHHRGHFGDDTSPLRPRQEVTRQLFPEVFFGHASLTTEASHANCLAADAMGACSLLSIKSTEVVLPRPMTKKQRGSAKPATTTVTATASAVAVNNNSFCSCVETRGVELATSSSETHIREETCAESEEFEDVDSYCAPLAPAANMSPSLMENIKSEEEEGQSHPGGSKTTRTPAGVGTSGKCRNSESARERCGAGTQTYVGTKSDKNEWDGEEEEEEEEEKRRAKRFEKLRRALLLFSGAGTAFPSGGSCITGCGAGCSLPDCDSGCPTAVTASTEARRHGGHHVSARQTRNLVPLLSSTTTEGLIHTPERGPSPNRGEGPPAPRSKALFAPARSVSPPRLFPCSENANVRQNALGGGVDVLPERCVSNRTAARAFARDISAVVHALRESTWVKML</sequence>
<feature type="compositionally biased region" description="Acidic residues" evidence="1">
    <location>
        <begin position="757"/>
        <end position="766"/>
    </location>
</feature>
<feature type="compositionally biased region" description="Low complexity" evidence="1">
    <location>
        <begin position="113"/>
        <end position="125"/>
    </location>
</feature>
<dbReference type="OrthoDB" id="245422at2759"/>
<feature type="region of interest" description="Disordered" evidence="1">
    <location>
        <begin position="701"/>
        <end position="767"/>
    </location>
</feature>
<dbReference type="VEuPathDB" id="TriTrypDB:TRSC58_03238"/>
<gene>
    <name evidence="2" type="ORF">TRSC58_03238</name>
</gene>
<feature type="region of interest" description="Disordered" evidence="1">
    <location>
        <begin position="850"/>
        <end position="874"/>
    </location>
</feature>
<name>A0A061J2C3_TRYRA</name>
<evidence type="ECO:0000313" key="2">
    <source>
        <dbReference type="EMBL" id="ESL09049.1"/>
    </source>
</evidence>